<dbReference type="Pfam" id="PF12520">
    <property type="entry name" value="DUF3723"/>
    <property type="match status" value="2"/>
</dbReference>
<dbReference type="InterPro" id="IPR022198">
    <property type="entry name" value="DUF3723"/>
</dbReference>
<name>A0A9P9IVX6_9HYPO</name>
<reference evidence="1" key="1">
    <citation type="journal article" date="2021" name="Nat. Commun.">
        <title>Genetic determinants of endophytism in the Arabidopsis root mycobiome.</title>
        <authorList>
            <person name="Mesny F."/>
            <person name="Miyauchi S."/>
            <person name="Thiergart T."/>
            <person name="Pickel B."/>
            <person name="Atanasova L."/>
            <person name="Karlsson M."/>
            <person name="Huettel B."/>
            <person name="Barry K.W."/>
            <person name="Haridas S."/>
            <person name="Chen C."/>
            <person name="Bauer D."/>
            <person name="Andreopoulos W."/>
            <person name="Pangilinan J."/>
            <person name="LaButti K."/>
            <person name="Riley R."/>
            <person name="Lipzen A."/>
            <person name="Clum A."/>
            <person name="Drula E."/>
            <person name="Henrissat B."/>
            <person name="Kohler A."/>
            <person name="Grigoriev I.V."/>
            <person name="Martin F.M."/>
            <person name="Hacquard S."/>
        </authorList>
    </citation>
    <scope>NUCLEOTIDE SEQUENCE</scope>
    <source>
        <strain evidence="1">MPI-CAGE-AT-0147</strain>
    </source>
</reference>
<protein>
    <submittedName>
        <fullName evidence="1">Uncharacterized protein</fullName>
    </submittedName>
</protein>
<evidence type="ECO:0000313" key="2">
    <source>
        <dbReference type="Proteomes" id="UP000738349"/>
    </source>
</evidence>
<sequence length="324" mass="37591">SPHVQRCVRQLLTHSALWEAFNLVLDIPGLQHGMRTSTLHKLISLKCDEQVIKYLGHIRTVWSRFVQDDDEAIKKFDATDVKELELRCPRYSAYDKANIQRELEGGHIFRNFSQHERQAIWAIVTSTDCIIPSLYTFFEDVKLLQACVESMKYLISPVEETFNMALRASWTQGRMESEMSADEEARIDLLIRDLWMLTMQNFRLLAQQPRRSAERLLAKVPPQRANESKLARFARFADRSGFHSPEISILKELPQGQEEEIVLSDSVNATLRRCGLPTYATYEHDRWLLTAEFLHCDYSELNGGSRDVTSFFVLQSTYFAFFGR</sequence>
<feature type="non-terminal residue" evidence="1">
    <location>
        <position position="324"/>
    </location>
</feature>
<dbReference type="OrthoDB" id="5084901at2759"/>
<feature type="non-terminal residue" evidence="1">
    <location>
        <position position="1"/>
    </location>
</feature>
<dbReference type="Proteomes" id="UP000738349">
    <property type="component" value="Unassembled WGS sequence"/>
</dbReference>
<keyword evidence="2" id="KW-1185">Reference proteome</keyword>
<proteinExistence type="predicted"/>
<evidence type="ECO:0000313" key="1">
    <source>
        <dbReference type="EMBL" id="KAH7137553.1"/>
    </source>
</evidence>
<accession>A0A9P9IVX6</accession>
<gene>
    <name evidence="1" type="ORF">EDB81DRAFT_597786</name>
</gene>
<dbReference type="AlphaFoldDB" id="A0A9P9IVX6"/>
<organism evidence="1 2">
    <name type="scientific">Dactylonectria macrodidyma</name>
    <dbReference type="NCBI Taxonomy" id="307937"/>
    <lineage>
        <taxon>Eukaryota</taxon>
        <taxon>Fungi</taxon>
        <taxon>Dikarya</taxon>
        <taxon>Ascomycota</taxon>
        <taxon>Pezizomycotina</taxon>
        <taxon>Sordariomycetes</taxon>
        <taxon>Hypocreomycetidae</taxon>
        <taxon>Hypocreales</taxon>
        <taxon>Nectriaceae</taxon>
        <taxon>Dactylonectria</taxon>
    </lineage>
</organism>
<dbReference type="EMBL" id="JAGMUV010000012">
    <property type="protein sequence ID" value="KAH7137553.1"/>
    <property type="molecule type" value="Genomic_DNA"/>
</dbReference>
<comment type="caution">
    <text evidence="1">The sequence shown here is derived from an EMBL/GenBank/DDBJ whole genome shotgun (WGS) entry which is preliminary data.</text>
</comment>